<dbReference type="PRINTS" id="PR00418">
    <property type="entry name" value="TPI2FAMILY"/>
</dbReference>
<evidence type="ECO:0000256" key="2">
    <source>
        <dbReference type="ARBA" id="ARBA00001946"/>
    </source>
</evidence>
<feature type="domain" description="Toprim" evidence="13">
    <location>
        <begin position="502"/>
        <end position="616"/>
    </location>
</feature>
<dbReference type="PANTHER" id="PTHR45866:SF1">
    <property type="entry name" value="DNA GYRASE SUBUNIT B, MITOCHONDRIAL"/>
    <property type="match status" value="1"/>
</dbReference>
<dbReference type="InterPro" id="IPR006171">
    <property type="entry name" value="TOPRIM_dom"/>
</dbReference>
<keyword evidence="8" id="KW-0460">Magnesium</keyword>
<evidence type="ECO:0000256" key="7">
    <source>
        <dbReference type="ARBA" id="ARBA00022840"/>
    </source>
</evidence>
<dbReference type="GO" id="GO:0003918">
    <property type="term" value="F:DNA topoisomerase type II (double strand cut, ATP-hydrolyzing) activity"/>
    <property type="evidence" value="ECO:0007669"/>
    <property type="project" value="UniProtKB-EC"/>
</dbReference>
<dbReference type="SUPFAM" id="SSF55874">
    <property type="entry name" value="ATPase domain of HSP90 chaperone/DNA topoisomerase II/histidine kinase"/>
    <property type="match status" value="1"/>
</dbReference>
<dbReference type="InterPro" id="IPR001241">
    <property type="entry name" value="Topo_IIA"/>
</dbReference>
<accession>A0A381SNM6</accession>
<dbReference type="GO" id="GO:0005524">
    <property type="term" value="F:ATP binding"/>
    <property type="evidence" value="ECO:0007669"/>
    <property type="project" value="UniProtKB-KW"/>
</dbReference>
<dbReference type="EC" id="5.6.2.2" evidence="4"/>
<proteinExistence type="inferred from homology"/>
<comment type="catalytic activity">
    <reaction evidence="1">
        <text>ATP-dependent breakage, passage and rejoining of double-stranded DNA.</text>
        <dbReference type="EC" id="5.6.2.2"/>
    </reaction>
</comment>
<dbReference type="Pfam" id="PF01751">
    <property type="entry name" value="Toprim"/>
    <property type="match status" value="1"/>
</dbReference>
<dbReference type="SMART" id="SM00387">
    <property type="entry name" value="HATPase_c"/>
    <property type="match status" value="1"/>
</dbReference>
<dbReference type="Pfam" id="PF00986">
    <property type="entry name" value="DNA_gyraseB_C"/>
    <property type="match status" value="1"/>
</dbReference>
<protein>
    <recommendedName>
        <fullName evidence="4">DNA topoisomerase (ATP-hydrolyzing)</fullName>
        <ecNumber evidence="4">5.6.2.2</ecNumber>
    </recommendedName>
</protein>
<dbReference type="PROSITE" id="PS00177">
    <property type="entry name" value="TOPOISOMERASE_II"/>
    <property type="match status" value="1"/>
</dbReference>
<keyword evidence="11" id="KW-0413">Isomerase</keyword>
<dbReference type="FunFam" id="3.40.50.670:FF:000001">
    <property type="entry name" value="DNA topoisomerase 2"/>
    <property type="match status" value="1"/>
</dbReference>
<dbReference type="PRINTS" id="PR01159">
    <property type="entry name" value="DNAGYRASEB"/>
</dbReference>
<evidence type="ECO:0000259" key="13">
    <source>
        <dbReference type="PROSITE" id="PS50880"/>
    </source>
</evidence>
<keyword evidence="7" id="KW-0067">ATP-binding</keyword>
<dbReference type="Pfam" id="PF02518">
    <property type="entry name" value="HATPase_c"/>
    <property type="match status" value="1"/>
</dbReference>
<dbReference type="SMART" id="SM00433">
    <property type="entry name" value="TOP2c"/>
    <property type="match status" value="1"/>
</dbReference>
<dbReference type="GO" id="GO:0003677">
    <property type="term" value="F:DNA binding"/>
    <property type="evidence" value="ECO:0007669"/>
    <property type="project" value="UniProtKB-KW"/>
</dbReference>
<evidence type="ECO:0000256" key="9">
    <source>
        <dbReference type="ARBA" id="ARBA00023029"/>
    </source>
</evidence>
<dbReference type="InterPro" id="IPR014721">
    <property type="entry name" value="Ribsml_uS5_D2-typ_fold_subgr"/>
</dbReference>
<evidence type="ECO:0000256" key="5">
    <source>
        <dbReference type="ARBA" id="ARBA00022723"/>
    </source>
</evidence>
<dbReference type="InterPro" id="IPR003594">
    <property type="entry name" value="HATPase_dom"/>
</dbReference>
<gene>
    <name evidence="14" type="ORF">METZ01_LOCUS57795</name>
</gene>
<evidence type="ECO:0000256" key="12">
    <source>
        <dbReference type="SAM" id="MobiDB-lite"/>
    </source>
</evidence>
<reference evidence="14" key="1">
    <citation type="submission" date="2018-05" db="EMBL/GenBank/DDBJ databases">
        <authorList>
            <person name="Lanie J.A."/>
            <person name="Ng W.-L."/>
            <person name="Kazmierczak K.M."/>
            <person name="Andrzejewski T.M."/>
            <person name="Davidsen T.M."/>
            <person name="Wayne K.J."/>
            <person name="Tettelin H."/>
            <person name="Glass J.I."/>
            <person name="Rusch D."/>
            <person name="Podicherti R."/>
            <person name="Tsui H.-C.T."/>
            <person name="Winkler M.E."/>
        </authorList>
    </citation>
    <scope>NUCLEOTIDE SEQUENCE</scope>
</reference>
<dbReference type="InterPro" id="IPR013759">
    <property type="entry name" value="Topo_IIA_B_C"/>
</dbReference>
<evidence type="ECO:0000256" key="11">
    <source>
        <dbReference type="ARBA" id="ARBA00023235"/>
    </source>
</evidence>
<dbReference type="SUPFAM" id="SSF56719">
    <property type="entry name" value="Type II DNA topoisomerase"/>
    <property type="match status" value="1"/>
</dbReference>
<evidence type="ECO:0000256" key="10">
    <source>
        <dbReference type="ARBA" id="ARBA00023125"/>
    </source>
</evidence>
<dbReference type="InterPro" id="IPR002288">
    <property type="entry name" value="DNA_gyrase_B_C"/>
</dbReference>
<dbReference type="GO" id="GO:0046872">
    <property type="term" value="F:metal ion binding"/>
    <property type="evidence" value="ECO:0007669"/>
    <property type="project" value="UniProtKB-KW"/>
</dbReference>
<dbReference type="EMBL" id="UINC01003280">
    <property type="protein sequence ID" value="SVA04941.1"/>
    <property type="molecule type" value="Genomic_DNA"/>
</dbReference>
<dbReference type="Gene3D" id="3.30.565.10">
    <property type="entry name" value="Histidine kinase-like ATPase, C-terminal domain"/>
    <property type="match status" value="1"/>
</dbReference>
<evidence type="ECO:0000256" key="1">
    <source>
        <dbReference type="ARBA" id="ARBA00000185"/>
    </source>
</evidence>
<organism evidence="14">
    <name type="scientific">marine metagenome</name>
    <dbReference type="NCBI Taxonomy" id="408172"/>
    <lineage>
        <taxon>unclassified sequences</taxon>
        <taxon>metagenomes</taxon>
        <taxon>ecological metagenomes</taxon>
    </lineage>
</organism>
<dbReference type="InterPro" id="IPR013506">
    <property type="entry name" value="Topo_IIA_bsu_dom2"/>
</dbReference>
<dbReference type="InterPro" id="IPR020568">
    <property type="entry name" value="Ribosomal_Su5_D2-typ_SF"/>
</dbReference>
<evidence type="ECO:0000256" key="3">
    <source>
        <dbReference type="ARBA" id="ARBA00010708"/>
    </source>
</evidence>
<feature type="region of interest" description="Disordered" evidence="12">
    <location>
        <begin position="1"/>
        <end position="54"/>
    </location>
</feature>
<dbReference type="InterPro" id="IPR036890">
    <property type="entry name" value="HATPase_C_sf"/>
</dbReference>
<name>A0A381SNM6_9ZZZZ</name>
<sequence length="727" mass="78253">VPPAATRKAAGKKQPAAAADGSTAGKKPAAATRKAVGKKPAAATRKAVGKGGNGYDADAIQTLEGMEAVRKRPGMYIGGTGSPGLMHLVWELVDNAVDEAAAGFANRIEITLHRDHSVEVADNGRGIPIDRHTKRKVSALEVVLTELHAGGKFGGGAYGASGGLHGVGASVVNALSAKLVAQVDRDGSTHELAFRERVAGHFSGSSFTAGHQLEKIKRISKNKTGTRIRFWPDREIFDAEARIDADQVRERVVQACFLVPGVKIRVVDKRAGGSADPFEFVSRGGLADLVDHLSTGGNACEVITLSGISTFEERVPVDGRMSDVERECIVEVALRWVKGYETRVESFVNTIPTSQGGTHTAGFDRALTRAVNDVLLKDTRKLAKLARENNHRATREDVQEGLVAACKVVFPEPQFRGQTKQELGTPAIEKIVYDVVKRGITDWFSGSGPKTHITAVRDKLANAVINRVSSRQLLETRRRAASMSSTGMPDKLADCRTHGPDSELIIVEGDSAAGPAKAGRNAEYMAILPLRGKVVNAGKATLKQVLDNAEAQALFTAIGAGSGRDFDLDAARYGRIVILCDADVDGSHIRCLLLTLIHEYMRPLLEAGRVYAAQPPLYSCRMGDTIHRAFSDEERDEITARLTKGGRKAENLRWNRFKGLGEMNVEELAECALDPETRILKRLTMAEGAAAKRASELFDILMGADVGRRRDYLVANSALLDPGVLDI</sequence>
<dbReference type="InterPro" id="IPR000565">
    <property type="entry name" value="Topo_IIA_B"/>
</dbReference>
<dbReference type="PANTHER" id="PTHR45866">
    <property type="entry name" value="DNA GYRASE/TOPOISOMERASE SUBUNIT B"/>
    <property type="match status" value="1"/>
</dbReference>
<dbReference type="Pfam" id="PF00204">
    <property type="entry name" value="DNA_gyraseB"/>
    <property type="match status" value="1"/>
</dbReference>
<evidence type="ECO:0000256" key="6">
    <source>
        <dbReference type="ARBA" id="ARBA00022741"/>
    </source>
</evidence>
<dbReference type="PROSITE" id="PS50880">
    <property type="entry name" value="TOPRIM"/>
    <property type="match status" value="1"/>
</dbReference>
<keyword evidence="6" id="KW-0547">Nucleotide-binding</keyword>
<keyword evidence="10" id="KW-0238">DNA-binding</keyword>
<dbReference type="SUPFAM" id="SSF54211">
    <property type="entry name" value="Ribosomal protein S5 domain 2-like"/>
    <property type="match status" value="1"/>
</dbReference>
<comment type="cofactor">
    <cofactor evidence="2">
        <name>Mg(2+)</name>
        <dbReference type="ChEBI" id="CHEBI:18420"/>
    </cofactor>
</comment>
<evidence type="ECO:0000313" key="14">
    <source>
        <dbReference type="EMBL" id="SVA04941.1"/>
    </source>
</evidence>
<keyword evidence="9" id="KW-0799">Topoisomerase</keyword>
<dbReference type="GO" id="GO:0006265">
    <property type="term" value="P:DNA topological change"/>
    <property type="evidence" value="ECO:0007669"/>
    <property type="project" value="InterPro"/>
</dbReference>
<dbReference type="Gene3D" id="3.30.230.10">
    <property type="match status" value="1"/>
</dbReference>
<dbReference type="InterPro" id="IPR018522">
    <property type="entry name" value="TopoIIA_CS"/>
</dbReference>
<comment type="similarity">
    <text evidence="3">Belongs to the type II topoisomerase GyrB family.</text>
</comment>
<dbReference type="InterPro" id="IPR013760">
    <property type="entry name" value="Topo_IIA-like_dom_sf"/>
</dbReference>
<keyword evidence="5" id="KW-0479">Metal-binding</keyword>
<evidence type="ECO:0000256" key="4">
    <source>
        <dbReference type="ARBA" id="ARBA00012895"/>
    </source>
</evidence>
<dbReference type="Gene3D" id="3.40.50.670">
    <property type="match status" value="1"/>
</dbReference>
<feature type="non-terminal residue" evidence="14">
    <location>
        <position position="1"/>
    </location>
</feature>
<evidence type="ECO:0000256" key="8">
    <source>
        <dbReference type="ARBA" id="ARBA00022842"/>
    </source>
</evidence>
<dbReference type="AlphaFoldDB" id="A0A381SNM6"/>